<evidence type="ECO:0000256" key="1">
    <source>
        <dbReference type="SAM" id="MobiDB-lite"/>
    </source>
</evidence>
<gene>
    <name evidence="3" type="ORF">LC087_07525</name>
</gene>
<feature type="compositionally biased region" description="Basic and acidic residues" evidence="1">
    <location>
        <begin position="63"/>
        <end position="73"/>
    </location>
</feature>
<evidence type="ECO:0000313" key="4">
    <source>
        <dbReference type="Proteomes" id="UP001197974"/>
    </source>
</evidence>
<evidence type="ECO:0000256" key="2">
    <source>
        <dbReference type="SAM" id="Phobius"/>
    </source>
</evidence>
<name>A0ABY9JYT2_9BACI</name>
<feature type="compositionally biased region" description="Basic and acidic residues" evidence="1">
    <location>
        <begin position="107"/>
        <end position="116"/>
    </location>
</feature>
<keyword evidence="4" id="KW-1185">Reference proteome</keyword>
<proteinExistence type="predicted"/>
<keyword evidence="2" id="KW-1133">Transmembrane helix</keyword>
<dbReference type="EMBL" id="CP129013">
    <property type="protein sequence ID" value="WLR43949.1"/>
    <property type="molecule type" value="Genomic_DNA"/>
</dbReference>
<sequence length="184" mass="20420">MNKKTLQSFAAGMILSTAVLTITFYLGDYNKSQAVTKTTVDQYLDKNDLVSLEKEQFDRLTEREEVAKAAEEAKAEEEAEKKAAEEAKAEEEAEKKAAEEAKAEEEAEKKAAEEAKATEVTITIKEGMVPSEVANQLESAGIISSAEKFISYMENNELENYLQLGSHKFTKGMDYDEIAKVLTD</sequence>
<dbReference type="Gene3D" id="3.30.1490.480">
    <property type="entry name" value="Endolytic murein transglycosylase"/>
    <property type="match status" value="1"/>
</dbReference>
<feature type="transmembrane region" description="Helical" evidence="2">
    <location>
        <begin position="6"/>
        <end position="27"/>
    </location>
</feature>
<keyword evidence="2" id="KW-0472">Membrane</keyword>
<dbReference type="RefSeq" id="WP_226539925.1">
    <property type="nucleotide sequence ID" value="NZ_CP129013.1"/>
</dbReference>
<keyword evidence="2" id="KW-0812">Transmembrane</keyword>
<organism evidence="3 4">
    <name type="scientific">Bacillus carboniphilus</name>
    <dbReference type="NCBI Taxonomy" id="86663"/>
    <lineage>
        <taxon>Bacteria</taxon>
        <taxon>Bacillati</taxon>
        <taxon>Bacillota</taxon>
        <taxon>Bacilli</taxon>
        <taxon>Bacillales</taxon>
        <taxon>Bacillaceae</taxon>
        <taxon>Bacillus</taxon>
    </lineage>
</organism>
<dbReference type="Proteomes" id="UP001197974">
    <property type="component" value="Chromosome"/>
</dbReference>
<reference evidence="3 4" key="1">
    <citation type="submission" date="2023-06" db="EMBL/GenBank/DDBJ databases">
        <title>Five Gram-positive bacteria isolated from mangrove sediments in Shenzhen, Guangdong, China.</title>
        <authorList>
            <person name="Yu S."/>
            <person name="Zheng W."/>
            <person name="Huang Y."/>
        </authorList>
    </citation>
    <scope>NUCLEOTIDE SEQUENCE [LARGE SCALE GENOMIC DNA]</scope>
    <source>
        <strain evidence="3 4">SaN35-3</strain>
    </source>
</reference>
<accession>A0ABY9JYT2</accession>
<protein>
    <submittedName>
        <fullName evidence="3">Endolytic transglycosylase MltG</fullName>
    </submittedName>
</protein>
<feature type="region of interest" description="Disordered" evidence="1">
    <location>
        <begin position="63"/>
        <end position="116"/>
    </location>
</feature>
<evidence type="ECO:0000313" key="3">
    <source>
        <dbReference type="EMBL" id="WLR43949.1"/>
    </source>
</evidence>